<protein>
    <recommendedName>
        <fullName evidence="5">Lipoprotein</fullName>
    </recommendedName>
</protein>
<dbReference type="PROSITE" id="PS51257">
    <property type="entry name" value="PROKAR_LIPOPROTEIN"/>
    <property type="match status" value="1"/>
</dbReference>
<evidence type="ECO:0000313" key="3">
    <source>
        <dbReference type="EMBL" id="WNG45502.1"/>
    </source>
</evidence>
<keyword evidence="2" id="KW-0732">Signal</keyword>
<evidence type="ECO:0000313" key="4">
    <source>
        <dbReference type="Proteomes" id="UP001611383"/>
    </source>
</evidence>
<reference evidence="3 4" key="1">
    <citation type="submission" date="2019-08" db="EMBL/GenBank/DDBJ databases">
        <title>Archangium and Cystobacter genomes.</title>
        <authorList>
            <person name="Chen I.-C.K."/>
            <person name="Wielgoss S."/>
        </authorList>
    </citation>
    <scope>NUCLEOTIDE SEQUENCE [LARGE SCALE GENOMIC DNA]</scope>
    <source>
        <strain evidence="3 4">Cbm 6</strain>
    </source>
</reference>
<accession>A0ABY9WUK0</accession>
<organism evidence="3 4">
    <name type="scientific">Archangium minus</name>
    <dbReference type="NCBI Taxonomy" id="83450"/>
    <lineage>
        <taxon>Bacteria</taxon>
        <taxon>Pseudomonadati</taxon>
        <taxon>Myxococcota</taxon>
        <taxon>Myxococcia</taxon>
        <taxon>Myxococcales</taxon>
        <taxon>Cystobacterineae</taxon>
        <taxon>Archangiaceae</taxon>
        <taxon>Archangium</taxon>
    </lineage>
</organism>
<keyword evidence="4" id="KW-1185">Reference proteome</keyword>
<proteinExistence type="predicted"/>
<evidence type="ECO:0000256" key="2">
    <source>
        <dbReference type="SAM" id="SignalP"/>
    </source>
</evidence>
<dbReference type="EMBL" id="CP043494">
    <property type="protein sequence ID" value="WNG45502.1"/>
    <property type="molecule type" value="Genomic_DNA"/>
</dbReference>
<evidence type="ECO:0008006" key="5">
    <source>
        <dbReference type="Google" id="ProtNLM"/>
    </source>
</evidence>
<feature type="chain" id="PRO_5046645016" description="Lipoprotein" evidence="2">
    <location>
        <begin position="19"/>
        <end position="216"/>
    </location>
</feature>
<gene>
    <name evidence="3" type="ORF">F0U60_16400</name>
</gene>
<name>A0ABY9WUK0_9BACT</name>
<sequence>MRPSLRVLVLAVCSAALAACGTDPEPKPEPPGGPSQEQTDPCAPNGHIHREPTGDWCHCDRGYMASEEGLSCIPDPNYDPDAGFSFGDNGAHACWHVTNGPFATVTASVERKPRVDAFHTYYTVKLRPENGQYVGTFNFKGYATGNFVAYLSDASVPMTIHEGTLVVEPVATAPVPADICTGLVHMVGYQLTDQVQYTVTLGPTPLPELGLVIEHL</sequence>
<feature type="region of interest" description="Disordered" evidence="1">
    <location>
        <begin position="22"/>
        <end position="47"/>
    </location>
</feature>
<evidence type="ECO:0000256" key="1">
    <source>
        <dbReference type="SAM" id="MobiDB-lite"/>
    </source>
</evidence>
<dbReference type="Proteomes" id="UP001611383">
    <property type="component" value="Chromosome"/>
</dbReference>
<feature type="signal peptide" evidence="2">
    <location>
        <begin position="1"/>
        <end position="18"/>
    </location>
</feature>
<dbReference type="RefSeq" id="WP_395820451.1">
    <property type="nucleotide sequence ID" value="NZ_CP043494.1"/>
</dbReference>